<dbReference type="Proteomes" id="UP001187343">
    <property type="component" value="Unassembled WGS sequence"/>
</dbReference>
<evidence type="ECO:0000313" key="3">
    <source>
        <dbReference type="Proteomes" id="UP001187343"/>
    </source>
</evidence>
<dbReference type="PROSITE" id="PS51406">
    <property type="entry name" value="FIBRINOGEN_C_2"/>
    <property type="match status" value="1"/>
</dbReference>
<sequence length="137" mass="15984">MVDSQEEKNGPSRGLEFIHQLTHRHHYELRVDLEDFQGQKAYALYKSFSVGSETDGYKLHVNGFVDGGAGDSLSYHNGMKFSTYDKDQIIKCYYTNPNGHYLWEKDGTIMDTGATWYYWKNSWNPLKSITMKIRRVK</sequence>
<dbReference type="GO" id="GO:0005615">
    <property type="term" value="C:extracellular space"/>
    <property type="evidence" value="ECO:0007669"/>
    <property type="project" value="TreeGrafter"/>
</dbReference>
<dbReference type="InterPro" id="IPR050373">
    <property type="entry name" value="Fibrinogen_C-term_domain"/>
</dbReference>
<dbReference type="AlphaFoldDB" id="A0AA88TNY8"/>
<dbReference type="InterPro" id="IPR002181">
    <property type="entry name" value="Fibrinogen_a/b/g_C_dom"/>
</dbReference>
<keyword evidence="3" id="KW-1185">Reference proteome</keyword>
<dbReference type="Gene3D" id="3.90.215.10">
    <property type="entry name" value="Gamma Fibrinogen, chain A, domain 1"/>
    <property type="match status" value="1"/>
</dbReference>
<protein>
    <recommendedName>
        <fullName evidence="1">Fibrinogen C-terminal domain-containing protein</fullName>
    </recommendedName>
</protein>
<dbReference type="PANTHER" id="PTHR19143">
    <property type="entry name" value="FIBRINOGEN/TENASCIN/ANGIOPOEITIN"/>
    <property type="match status" value="1"/>
</dbReference>
<dbReference type="SUPFAM" id="SSF56496">
    <property type="entry name" value="Fibrinogen C-terminal domain-like"/>
    <property type="match status" value="1"/>
</dbReference>
<dbReference type="PANTHER" id="PTHR19143:SF225">
    <property type="entry name" value="MICROFIBRIL-ASSOCIATED GLYCOPROTEIN 4"/>
    <property type="match status" value="1"/>
</dbReference>
<evidence type="ECO:0000259" key="1">
    <source>
        <dbReference type="PROSITE" id="PS51406"/>
    </source>
</evidence>
<dbReference type="SMART" id="SM00186">
    <property type="entry name" value="FBG"/>
    <property type="match status" value="1"/>
</dbReference>
<accession>A0AA88TNY8</accession>
<dbReference type="EMBL" id="JAUYZG010000013">
    <property type="protein sequence ID" value="KAK2891372.1"/>
    <property type="molecule type" value="Genomic_DNA"/>
</dbReference>
<dbReference type="InterPro" id="IPR036056">
    <property type="entry name" value="Fibrinogen-like_C"/>
</dbReference>
<reference evidence="2" key="1">
    <citation type="submission" date="2023-08" db="EMBL/GenBank/DDBJ databases">
        <title>Chromosome-level Genome Assembly of mud carp (Cirrhinus molitorella).</title>
        <authorList>
            <person name="Liu H."/>
        </authorList>
    </citation>
    <scope>NUCLEOTIDE SEQUENCE</scope>
    <source>
        <strain evidence="2">Prfri</strain>
        <tissue evidence="2">Muscle</tissue>
    </source>
</reference>
<dbReference type="InterPro" id="IPR014716">
    <property type="entry name" value="Fibrinogen_a/b/g_C_1"/>
</dbReference>
<organism evidence="2 3">
    <name type="scientific">Cirrhinus molitorella</name>
    <name type="common">mud carp</name>
    <dbReference type="NCBI Taxonomy" id="172907"/>
    <lineage>
        <taxon>Eukaryota</taxon>
        <taxon>Metazoa</taxon>
        <taxon>Chordata</taxon>
        <taxon>Craniata</taxon>
        <taxon>Vertebrata</taxon>
        <taxon>Euteleostomi</taxon>
        <taxon>Actinopterygii</taxon>
        <taxon>Neopterygii</taxon>
        <taxon>Teleostei</taxon>
        <taxon>Ostariophysi</taxon>
        <taxon>Cypriniformes</taxon>
        <taxon>Cyprinidae</taxon>
        <taxon>Labeoninae</taxon>
        <taxon>Labeonini</taxon>
        <taxon>Cirrhinus</taxon>
    </lineage>
</organism>
<gene>
    <name evidence="2" type="ORF">Q8A67_014015</name>
</gene>
<feature type="domain" description="Fibrinogen C-terminal" evidence="1">
    <location>
        <begin position="14"/>
        <end position="137"/>
    </location>
</feature>
<proteinExistence type="predicted"/>
<dbReference type="GO" id="GO:0048251">
    <property type="term" value="P:elastic fiber assembly"/>
    <property type="evidence" value="ECO:0007669"/>
    <property type="project" value="TreeGrafter"/>
</dbReference>
<dbReference type="Pfam" id="PF00147">
    <property type="entry name" value="Fibrinogen_C"/>
    <property type="match status" value="1"/>
</dbReference>
<name>A0AA88TNY8_9TELE</name>
<comment type="caution">
    <text evidence="2">The sequence shown here is derived from an EMBL/GenBank/DDBJ whole genome shotgun (WGS) entry which is preliminary data.</text>
</comment>
<evidence type="ECO:0000313" key="2">
    <source>
        <dbReference type="EMBL" id="KAK2891372.1"/>
    </source>
</evidence>